<feature type="domain" description="AAA+ ATPase" evidence="1">
    <location>
        <begin position="244"/>
        <end position="391"/>
    </location>
</feature>
<dbReference type="InterPro" id="IPR019734">
    <property type="entry name" value="TPR_rpt"/>
</dbReference>
<proteinExistence type="predicted"/>
<dbReference type="SUPFAM" id="SSF48452">
    <property type="entry name" value="TPR-like"/>
    <property type="match status" value="1"/>
</dbReference>
<dbReference type="InterPro" id="IPR011990">
    <property type="entry name" value="TPR-like_helical_dom_sf"/>
</dbReference>
<dbReference type="SMART" id="SM00028">
    <property type="entry name" value="TPR"/>
    <property type="match status" value="5"/>
</dbReference>
<protein>
    <submittedName>
        <fullName evidence="2">Tetratricopeptide repeat protein</fullName>
    </submittedName>
</protein>
<dbReference type="Pfam" id="PF13191">
    <property type="entry name" value="AAA_16"/>
    <property type="match status" value="1"/>
</dbReference>
<dbReference type="Gene3D" id="1.25.40.10">
    <property type="entry name" value="Tetratricopeptide repeat domain"/>
    <property type="match status" value="2"/>
</dbReference>
<dbReference type="Proteomes" id="UP001596208">
    <property type="component" value="Unassembled WGS sequence"/>
</dbReference>
<dbReference type="InterPro" id="IPR041664">
    <property type="entry name" value="AAA_16"/>
</dbReference>
<sequence>MRDSHRAEAERLLVRAVEEEARRTGGRTDSGALLARARGAFDTMAAGAADEYAAYTQALDAAGAGQQPLSARFSRATLGTPLLVTGVAAAAAFGADLALGTATGLALGAGAVVAVAGTTATMARVTASHWPAAHRRAGERNQPGGPEQLRLEWLTALEVRGIRPFLDQQRMLTASARPPKKKAGASVVAQLRGGDRSAAARTRSLLEQSFGHLPAVDGPFAGRRGELAQIAQWVHAARAATETRPTVVVLHGTPGSGRTTLAARAAHSLKDQFRGACVVDLRGDVAGEAPLPTRDALLHLLNRLGAPREQLLFRERSSADQQVRRLSELYHQHLTGTPVAIVLDDATDAAQVRTLLPERSDSLVLVTAREPLELPADIPARVHHLPVGGLDAAGAEELLRESALDEEAGPYDYPSTDTVVELCGGLPLALRVAGSALGARTRAELAEALGAYGPVAPVERALWLRYTDQPEAARRLLRRLALAGRASLGAAAAASLLSSEEQEAARLLESLARAGLLVHVRGARYRLHDLVRDFALARLADEEPAADRTAAQERLIQNYAELADAVIRMVDGKMSTRAGQFGSHGFSSLDAALRWLDDESSFITSALRHAEGVDQRAVLHLLGALCDYCLLRGDLYRLGEISELTQAVDQGLLERSVQWRTGIAARQLGELDKARTTLSSVVGLYREANNDAGAALALCSLGITLHHQGNLTEASARLREALGLQASPEQAEDRAWSLHALAAVERDRANPAEALTLLDTALALHREGESLHGEAWTHFQLGQVCLRLGEVARAEEELSTALDLYGRTRDERGEAWALTQLARARLMDGDGGSTAAVEQLRGALDRHRGNEDARGEAWTRYYLGQALEEDGDTDQAVRELERARTMFSRMRDVYGLACARHHSGRVTRDQRAAQTGNLRNSGFARQLLVDARADFRRIGVAHGEAWTCLELALVDGGNNRAAQALELCGEAITLFASYGDVRGGDWAAFLRCTLLPYASPGGSEVGTAVAQQELADLLEAAHPLRDAKLEDCAQAYRVVLNRGVDLDDGWQAWRLGLTPSRHAREVMGVPVGVRP</sequence>
<accession>A0ABW0AX55</accession>
<comment type="caution">
    <text evidence="2">The sequence shown here is derived from an EMBL/GenBank/DDBJ whole genome shotgun (WGS) entry which is preliminary data.</text>
</comment>
<dbReference type="EMBL" id="JBHSKI010000001">
    <property type="protein sequence ID" value="MFC5169483.1"/>
    <property type="molecule type" value="Genomic_DNA"/>
</dbReference>
<evidence type="ECO:0000313" key="3">
    <source>
        <dbReference type="Proteomes" id="UP001596208"/>
    </source>
</evidence>
<dbReference type="InterPro" id="IPR059106">
    <property type="entry name" value="WHD_MalT"/>
</dbReference>
<dbReference type="PRINTS" id="PR00364">
    <property type="entry name" value="DISEASERSIST"/>
</dbReference>
<gene>
    <name evidence="2" type="ORF">ACFPRK_02540</name>
</gene>
<dbReference type="SMART" id="SM00382">
    <property type="entry name" value="AAA"/>
    <property type="match status" value="1"/>
</dbReference>
<dbReference type="InterPro" id="IPR003593">
    <property type="entry name" value="AAA+_ATPase"/>
</dbReference>
<dbReference type="RefSeq" id="WP_065847415.1">
    <property type="nucleotide sequence ID" value="NZ_JBHSKI010000001.1"/>
</dbReference>
<dbReference type="SUPFAM" id="SSF52540">
    <property type="entry name" value="P-loop containing nucleoside triphosphate hydrolases"/>
    <property type="match status" value="1"/>
</dbReference>
<organism evidence="2 3">
    <name type="scientific">Streptomyces mutomycini</name>
    <dbReference type="NCBI Taxonomy" id="284036"/>
    <lineage>
        <taxon>Bacteria</taxon>
        <taxon>Bacillati</taxon>
        <taxon>Actinomycetota</taxon>
        <taxon>Actinomycetes</taxon>
        <taxon>Kitasatosporales</taxon>
        <taxon>Streptomycetaceae</taxon>
        <taxon>Streptomyces</taxon>
    </lineage>
</organism>
<dbReference type="Pfam" id="PF25873">
    <property type="entry name" value="WHD_MalT"/>
    <property type="match status" value="1"/>
</dbReference>
<dbReference type="Gene3D" id="3.40.50.300">
    <property type="entry name" value="P-loop containing nucleotide triphosphate hydrolases"/>
    <property type="match status" value="1"/>
</dbReference>
<dbReference type="PANTHER" id="PTHR47691">
    <property type="entry name" value="REGULATOR-RELATED"/>
    <property type="match status" value="1"/>
</dbReference>
<evidence type="ECO:0000259" key="1">
    <source>
        <dbReference type="SMART" id="SM00382"/>
    </source>
</evidence>
<name>A0ABW0AX55_9ACTN</name>
<dbReference type="InterPro" id="IPR027417">
    <property type="entry name" value="P-loop_NTPase"/>
</dbReference>
<evidence type="ECO:0000313" key="2">
    <source>
        <dbReference type="EMBL" id="MFC5169483.1"/>
    </source>
</evidence>
<dbReference type="Pfam" id="PF13424">
    <property type="entry name" value="TPR_12"/>
    <property type="match status" value="1"/>
</dbReference>
<reference evidence="3" key="1">
    <citation type="journal article" date="2019" name="Int. J. Syst. Evol. Microbiol.">
        <title>The Global Catalogue of Microorganisms (GCM) 10K type strain sequencing project: providing services to taxonomists for standard genome sequencing and annotation.</title>
        <authorList>
            <consortium name="The Broad Institute Genomics Platform"/>
            <consortium name="The Broad Institute Genome Sequencing Center for Infectious Disease"/>
            <person name="Wu L."/>
            <person name="Ma J."/>
        </authorList>
    </citation>
    <scope>NUCLEOTIDE SEQUENCE [LARGE SCALE GENOMIC DNA]</scope>
    <source>
        <strain evidence="3">CGMCC 4.1721</strain>
    </source>
</reference>
<dbReference type="PANTHER" id="PTHR47691:SF3">
    <property type="entry name" value="HTH-TYPE TRANSCRIPTIONAL REGULATOR RV0890C-RELATED"/>
    <property type="match status" value="1"/>
</dbReference>
<keyword evidence="3" id="KW-1185">Reference proteome</keyword>